<dbReference type="Gene3D" id="1.10.3570.10">
    <property type="entry name" value="Rhabdovirus nucleocapsid protein like domain"/>
    <property type="match status" value="1"/>
</dbReference>
<dbReference type="InterPro" id="IPR023331">
    <property type="entry name" value="Rhabdovirus_ncapsid_C"/>
</dbReference>
<evidence type="ECO:0000256" key="8">
    <source>
        <dbReference type="ARBA" id="ARBA00023086"/>
    </source>
</evidence>
<keyword evidence="5" id="KW-0167">Capsid protein</keyword>
<keyword evidence="14" id="KW-1185">Reference proteome</keyword>
<dbReference type="InterPro" id="IPR023330">
    <property type="entry name" value="Rhabdovirus_ncapsid_N"/>
</dbReference>
<evidence type="ECO:0000256" key="5">
    <source>
        <dbReference type="ARBA" id="ARBA00022561"/>
    </source>
</evidence>
<evidence type="ECO:0000256" key="2">
    <source>
        <dbReference type="ARBA" id="ARBA00004328"/>
    </source>
</evidence>
<keyword evidence="7" id="KW-0694">RNA-binding</keyword>
<name>A0A2P1GNA1_9RHAB</name>
<evidence type="ECO:0000256" key="3">
    <source>
        <dbReference type="ARBA" id="ARBA00014389"/>
    </source>
</evidence>
<sequence length="419" mass="46601">MSVSKVVRIGSDKTIKLQSNRTAKGLNYPADSYIREGKPEIVVKTTTVSQDDLKGMLVYGLGQGSVSLDVFLTWFTKTSLMGGETCPEDWKSFNNVICKKGEKVSIGNILVIKQEGTLDTAGLQTNMTSLEEIPDLAVAMACLSVYRLNTRNSAYSEALLSKLKEHILSLSNGKLEIIGGTAGQKDWLCNANFLRLVGAIDMYYYRFDQVDSALIRFCTLTSRYRDCSALLSIGYFCRITGITEVDFAAWVWADKVADQVVQVLKDGQETEYEYSYFCYFSCMGMGKNSPYSASNNAELHAWVHAVGALLHQGRSVNAVKVGEFSISDIIQHATLAAYGLGRGYTLKKTFKRVNEADEEAPMTVSDEPVGKNGDTWRLYFTNIGFNDDMKEWFRETAEKISSPREGTIGEMVKSYVMPQ</sequence>
<feature type="domain" description="Rhabdovirus nucleocapsid" evidence="12">
    <location>
        <begin position="13"/>
        <end position="361"/>
    </location>
</feature>
<evidence type="ECO:0000256" key="11">
    <source>
        <dbReference type="ARBA" id="ARBA00033344"/>
    </source>
</evidence>
<accession>A0A2P1GNA1</accession>
<evidence type="ECO:0000256" key="7">
    <source>
        <dbReference type="ARBA" id="ARBA00022884"/>
    </source>
</evidence>
<evidence type="ECO:0000256" key="10">
    <source>
        <dbReference type="ARBA" id="ARBA00023274"/>
    </source>
</evidence>
<evidence type="ECO:0000259" key="12">
    <source>
        <dbReference type="Pfam" id="PF00945"/>
    </source>
</evidence>
<keyword evidence="6" id="KW-0946">Virion</keyword>
<keyword evidence="10" id="KW-0687">Ribonucleoprotein</keyword>
<dbReference type="EMBL" id="MG600016">
    <property type="protein sequence ID" value="AVM87299.1"/>
    <property type="molecule type" value="Viral_cRNA"/>
</dbReference>
<dbReference type="GO" id="GO:0019013">
    <property type="term" value="C:viral nucleocapsid"/>
    <property type="evidence" value="ECO:0007669"/>
    <property type="project" value="UniProtKB-KW"/>
</dbReference>
<dbReference type="Proteomes" id="UP000503019">
    <property type="component" value="Segment"/>
</dbReference>
<evidence type="ECO:0000256" key="4">
    <source>
        <dbReference type="ARBA" id="ARBA00022497"/>
    </source>
</evidence>
<dbReference type="RefSeq" id="YP_010796396.1">
    <property type="nucleotide sequence ID" value="NC_076016.1"/>
</dbReference>
<reference evidence="13" key="1">
    <citation type="journal article" date="2018" name="Nature">
        <title>The evolutionary history of vertebrate RNA viruses.</title>
        <authorList>
            <person name="Shi M."/>
            <person name="Lin X.D."/>
            <person name="Chen X."/>
            <person name="Tian J.H."/>
            <person name="Chen L.J."/>
            <person name="Li K."/>
            <person name="Wang W."/>
            <person name="Eden J.S."/>
            <person name="Shen J.J."/>
            <person name="Liu L."/>
            <person name="Holmes E.C."/>
            <person name="Zhang Y.Z."/>
        </authorList>
    </citation>
    <scope>NUCLEOTIDE SEQUENCE [LARGE SCALE GENOMIC DNA]</scope>
    <source>
        <strain evidence="13">HKCCG762</strain>
    </source>
</reference>
<dbReference type="GO" id="GO:0019029">
    <property type="term" value="C:helical viral capsid"/>
    <property type="evidence" value="ECO:0007669"/>
    <property type="project" value="UniProtKB-KW"/>
</dbReference>
<evidence type="ECO:0000313" key="14">
    <source>
        <dbReference type="Proteomes" id="UP000503019"/>
    </source>
</evidence>
<dbReference type="GO" id="GO:0003723">
    <property type="term" value="F:RNA binding"/>
    <property type="evidence" value="ECO:0007669"/>
    <property type="project" value="UniProtKB-KW"/>
</dbReference>
<keyword evidence="9" id="KW-1035">Host cytoplasm</keyword>
<dbReference type="SUPFAM" id="SSF140809">
    <property type="entry name" value="Rhabdovirus nucleoprotein-like"/>
    <property type="match status" value="1"/>
</dbReference>
<evidence type="ECO:0000256" key="6">
    <source>
        <dbReference type="ARBA" id="ARBA00022844"/>
    </source>
</evidence>
<dbReference type="GO" id="GO:1990904">
    <property type="term" value="C:ribonucleoprotein complex"/>
    <property type="evidence" value="ECO:0007669"/>
    <property type="project" value="UniProtKB-KW"/>
</dbReference>
<dbReference type="InterPro" id="IPR035961">
    <property type="entry name" value="Rhabdovirus_nucleoprotein-like"/>
</dbReference>
<dbReference type="KEGG" id="vg:80533882"/>
<dbReference type="Pfam" id="PF00945">
    <property type="entry name" value="Rhabdo_ncap"/>
    <property type="match status" value="1"/>
</dbReference>
<keyword evidence="4" id="KW-1139">Helical capsid protein</keyword>
<keyword evidence="8 13" id="KW-0543">Viral nucleoprotein</keyword>
<proteinExistence type="predicted"/>
<evidence type="ECO:0000256" key="9">
    <source>
        <dbReference type="ARBA" id="ARBA00023200"/>
    </source>
</evidence>
<dbReference type="Gene3D" id="1.10.3610.10">
    <property type="entry name" value="Nucleoprotein"/>
    <property type="match status" value="1"/>
</dbReference>
<dbReference type="GO" id="GO:0030430">
    <property type="term" value="C:host cell cytoplasm"/>
    <property type="evidence" value="ECO:0007669"/>
    <property type="project" value="UniProtKB-SubCell"/>
</dbReference>
<dbReference type="InterPro" id="IPR000448">
    <property type="entry name" value="Rhabdo_ncapsid"/>
</dbReference>
<evidence type="ECO:0000256" key="1">
    <source>
        <dbReference type="ARBA" id="ARBA00004192"/>
    </source>
</evidence>
<evidence type="ECO:0000313" key="13">
    <source>
        <dbReference type="EMBL" id="AVM87299.1"/>
    </source>
</evidence>
<comment type="subcellular location">
    <subcellularLocation>
        <location evidence="1">Host cytoplasm</location>
    </subcellularLocation>
    <subcellularLocation>
        <location evidence="2">Virion</location>
    </subcellularLocation>
</comment>
<protein>
    <recommendedName>
        <fullName evidence="3">Nucleoprotein</fullName>
    </recommendedName>
    <alternativeName>
        <fullName evidence="11">Nucleocapsid protein</fullName>
    </alternativeName>
</protein>
<dbReference type="GeneID" id="80533882"/>
<organism evidence="13">
    <name type="scientific">Hainan black-spectacled toad rhabdovirus</name>
    <dbReference type="NCBI Taxonomy" id="2847103"/>
    <lineage>
        <taxon>Viruses</taxon>
        <taxon>Riboviria</taxon>
        <taxon>Orthornavirae</taxon>
        <taxon>Negarnaviricota</taxon>
        <taxon>Haploviricotina</taxon>
        <taxon>Monjiviricetes</taxon>
        <taxon>Mononegavirales</taxon>
        <taxon>Rhabdoviridae</taxon>
        <taxon>Alpharhabdovirinae</taxon>
        <taxon>Sripuvirus</taxon>
        <taxon>Sripuvirus hainan</taxon>
    </lineage>
</organism>